<dbReference type="SUPFAM" id="SSF51735">
    <property type="entry name" value="NAD(P)-binding Rossmann-fold domains"/>
    <property type="match status" value="1"/>
</dbReference>
<dbReference type="PANTHER" id="PTHR43391">
    <property type="entry name" value="RETINOL DEHYDROGENASE-RELATED"/>
    <property type="match status" value="1"/>
</dbReference>
<protein>
    <submittedName>
        <fullName evidence="5">Uncharacterized protein</fullName>
    </submittedName>
</protein>
<sequence length="307" mass="34458">MKLIDLFLDVVMPPAAIISLLVAFPIFAFVKLMFWLLHLVRPENLRNKVVLITGASSGIGEHMAYEYAKRGTRLVLSARREEMLNSVAERARSMGAADTFVVVTDVSKEDDCKRLIEQTVNHYGQLNHLVLNAGVASLFLFEEAKDTRGFRIIMDTLFWGCVYPSFYALPYLRASKGRIVVVASVASWLNYPGQTVYNAGKAAILQFFDTLRSEVHDIGITIAMPGFVESEMTQGKYISDTGDASLKAKERDAHIGRTPVLPTKPCAEVIVSGAEHKKRYVVVPFWYLGFLPYRICMPEALEWIWKG</sequence>
<dbReference type="PROSITE" id="PS00061">
    <property type="entry name" value="ADH_SHORT"/>
    <property type="match status" value="1"/>
</dbReference>
<dbReference type="Gene3D" id="3.40.50.720">
    <property type="entry name" value="NAD(P)-binding Rossmann-like Domain"/>
    <property type="match status" value="1"/>
</dbReference>
<proteinExistence type="inferred from homology"/>
<evidence type="ECO:0000256" key="3">
    <source>
        <dbReference type="RuleBase" id="RU000363"/>
    </source>
</evidence>
<comment type="caution">
    <text evidence="5">The sequence shown here is derived from an EMBL/GenBank/DDBJ whole genome shotgun (WGS) entry which is preliminary data.</text>
</comment>
<keyword evidence="4" id="KW-0812">Transmembrane</keyword>
<dbReference type="InterPro" id="IPR020904">
    <property type="entry name" value="Sc_DH/Rdtase_CS"/>
</dbReference>
<organism evidence="5 6">
    <name type="scientific">Riccia fluitans</name>
    <dbReference type="NCBI Taxonomy" id="41844"/>
    <lineage>
        <taxon>Eukaryota</taxon>
        <taxon>Viridiplantae</taxon>
        <taxon>Streptophyta</taxon>
        <taxon>Embryophyta</taxon>
        <taxon>Marchantiophyta</taxon>
        <taxon>Marchantiopsida</taxon>
        <taxon>Marchantiidae</taxon>
        <taxon>Marchantiales</taxon>
        <taxon>Ricciaceae</taxon>
        <taxon>Riccia</taxon>
    </lineage>
</organism>
<evidence type="ECO:0000256" key="4">
    <source>
        <dbReference type="SAM" id="Phobius"/>
    </source>
</evidence>
<evidence type="ECO:0000256" key="1">
    <source>
        <dbReference type="ARBA" id="ARBA00006484"/>
    </source>
</evidence>
<dbReference type="GO" id="GO:0016491">
    <property type="term" value="F:oxidoreductase activity"/>
    <property type="evidence" value="ECO:0007669"/>
    <property type="project" value="UniProtKB-KW"/>
</dbReference>
<comment type="similarity">
    <text evidence="1 3">Belongs to the short-chain dehydrogenases/reductases (SDR) family.</text>
</comment>
<accession>A0ABD1XTZ6</accession>
<dbReference type="PANTHER" id="PTHR43391:SF89">
    <property type="entry name" value="11-BETA-HYDROXYSTEROID DEHYDROGENASE 1A-RELATED"/>
    <property type="match status" value="1"/>
</dbReference>
<keyword evidence="4" id="KW-0472">Membrane</keyword>
<evidence type="ECO:0000313" key="6">
    <source>
        <dbReference type="Proteomes" id="UP001605036"/>
    </source>
</evidence>
<keyword evidence="2" id="KW-0560">Oxidoreductase</keyword>
<name>A0ABD1XTZ6_9MARC</name>
<dbReference type="AlphaFoldDB" id="A0ABD1XTZ6"/>
<dbReference type="PRINTS" id="PR00081">
    <property type="entry name" value="GDHRDH"/>
</dbReference>
<keyword evidence="4" id="KW-1133">Transmembrane helix</keyword>
<dbReference type="Proteomes" id="UP001605036">
    <property type="component" value="Unassembled WGS sequence"/>
</dbReference>
<dbReference type="InterPro" id="IPR036291">
    <property type="entry name" value="NAD(P)-bd_dom_sf"/>
</dbReference>
<feature type="transmembrane region" description="Helical" evidence="4">
    <location>
        <begin position="15"/>
        <end position="37"/>
    </location>
</feature>
<keyword evidence="6" id="KW-1185">Reference proteome</keyword>
<dbReference type="EMBL" id="JBHFFA010000007">
    <property type="protein sequence ID" value="KAL2612422.1"/>
    <property type="molecule type" value="Genomic_DNA"/>
</dbReference>
<dbReference type="NCBIfam" id="NF004825">
    <property type="entry name" value="PRK06181.1"/>
    <property type="match status" value="1"/>
</dbReference>
<dbReference type="Pfam" id="PF00106">
    <property type="entry name" value="adh_short"/>
    <property type="match status" value="1"/>
</dbReference>
<dbReference type="InterPro" id="IPR002347">
    <property type="entry name" value="SDR_fam"/>
</dbReference>
<evidence type="ECO:0000313" key="5">
    <source>
        <dbReference type="EMBL" id="KAL2612422.1"/>
    </source>
</evidence>
<gene>
    <name evidence="5" type="ORF">R1flu_024114</name>
</gene>
<dbReference type="PRINTS" id="PR00080">
    <property type="entry name" value="SDRFAMILY"/>
</dbReference>
<evidence type="ECO:0000256" key="2">
    <source>
        <dbReference type="ARBA" id="ARBA00023002"/>
    </source>
</evidence>
<reference evidence="5 6" key="1">
    <citation type="submission" date="2024-09" db="EMBL/GenBank/DDBJ databases">
        <title>Chromosome-scale assembly of Riccia fluitans.</title>
        <authorList>
            <person name="Paukszto L."/>
            <person name="Sawicki J."/>
            <person name="Karawczyk K."/>
            <person name="Piernik-Szablinska J."/>
            <person name="Szczecinska M."/>
            <person name="Mazdziarz M."/>
        </authorList>
    </citation>
    <scope>NUCLEOTIDE SEQUENCE [LARGE SCALE GENOMIC DNA]</scope>
    <source>
        <strain evidence="5">Rf_01</strain>
        <tissue evidence="5">Aerial parts of the thallus</tissue>
    </source>
</reference>